<dbReference type="PANTHER" id="PTHR24421">
    <property type="entry name" value="NITRATE/NITRITE SENSOR PROTEIN NARX-RELATED"/>
    <property type="match status" value="1"/>
</dbReference>
<keyword evidence="7" id="KW-0067">ATP-binding</keyword>
<dbReference type="InterPro" id="IPR015943">
    <property type="entry name" value="WD40/YVTN_repeat-like_dom_sf"/>
</dbReference>
<dbReference type="InterPro" id="IPR050482">
    <property type="entry name" value="Sensor_HK_TwoCompSys"/>
</dbReference>
<keyword evidence="15" id="KW-1185">Reference proteome</keyword>
<evidence type="ECO:0000256" key="7">
    <source>
        <dbReference type="ARBA" id="ARBA00022840"/>
    </source>
</evidence>
<dbReference type="EC" id="2.7.13.3" evidence="2"/>
<keyword evidence="9" id="KW-1133">Transmembrane helix</keyword>
<organism evidence="14 15">
    <name type="scientific">Lacihabitans lacunae</name>
    <dbReference type="NCBI Taxonomy" id="1028214"/>
    <lineage>
        <taxon>Bacteria</taxon>
        <taxon>Pseudomonadati</taxon>
        <taxon>Bacteroidota</taxon>
        <taxon>Cytophagia</taxon>
        <taxon>Cytophagales</taxon>
        <taxon>Leadbetterellaceae</taxon>
        <taxon>Lacihabitans</taxon>
    </lineage>
</organism>
<feature type="transmembrane region" description="Helical" evidence="9">
    <location>
        <begin position="884"/>
        <end position="905"/>
    </location>
</feature>
<dbReference type="RefSeq" id="WP_379835774.1">
    <property type="nucleotide sequence ID" value="NZ_JBHRYQ010000001.1"/>
</dbReference>
<dbReference type="InterPro" id="IPR011712">
    <property type="entry name" value="Sig_transdc_His_kin_sub3_dim/P"/>
</dbReference>
<dbReference type="Pfam" id="PF07730">
    <property type="entry name" value="HisKA_3"/>
    <property type="match status" value="1"/>
</dbReference>
<feature type="transmembrane region" description="Helical" evidence="9">
    <location>
        <begin position="943"/>
        <end position="964"/>
    </location>
</feature>
<dbReference type="SUPFAM" id="SSF63829">
    <property type="entry name" value="Calcium-dependent phosphotriesterase"/>
    <property type="match status" value="1"/>
</dbReference>
<evidence type="ECO:0000256" key="4">
    <source>
        <dbReference type="ARBA" id="ARBA00022679"/>
    </source>
</evidence>
<name>A0ABV7YRP2_9BACT</name>
<dbReference type="Pfam" id="PF07696">
    <property type="entry name" value="7TMR-DISMED2"/>
    <property type="match status" value="1"/>
</dbReference>
<comment type="caution">
    <text evidence="14">The sequence shown here is derived from an EMBL/GenBank/DDBJ whole genome shotgun (WGS) entry which is preliminary data.</text>
</comment>
<dbReference type="InterPro" id="IPR011623">
    <property type="entry name" value="7TMR_DISM_rcpt_extracell_dom1"/>
</dbReference>
<dbReference type="Pfam" id="PF07494">
    <property type="entry name" value="Reg_prop"/>
    <property type="match status" value="2"/>
</dbReference>
<keyword evidence="10" id="KW-0732">Signal</keyword>
<reference evidence="15" key="1">
    <citation type="journal article" date="2019" name="Int. J. Syst. Evol. Microbiol.">
        <title>The Global Catalogue of Microorganisms (GCM) 10K type strain sequencing project: providing services to taxonomists for standard genome sequencing and annotation.</title>
        <authorList>
            <consortium name="The Broad Institute Genomics Platform"/>
            <consortium name="The Broad Institute Genome Sequencing Center for Infectious Disease"/>
            <person name="Wu L."/>
            <person name="Ma J."/>
        </authorList>
    </citation>
    <scope>NUCLEOTIDE SEQUENCE [LARGE SCALE GENOMIC DNA]</scope>
    <source>
        <strain evidence="15">CECT 7956</strain>
    </source>
</reference>
<feature type="domain" description="7TM-DISM receptor extracellular" evidence="11">
    <location>
        <begin position="821"/>
        <end position="1023"/>
    </location>
</feature>
<feature type="transmembrane region" description="Helical" evidence="9">
    <location>
        <begin position="1003"/>
        <end position="1024"/>
    </location>
</feature>
<feature type="signal peptide" evidence="10">
    <location>
        <begin position="1"/>
        <end position="22"/>
    </location>
</feature>
<accession>A0ABV7YRP2</accession>
<evidence type="ECO:0000313" key="15">
    <source>
        <dbReference type="Proteomes" id="UP001595616"/>
    </source>
</evidence>
<dbReference type="SUPFAM" id="SSF55874">
    <property type="entry name" value="ATPase domain of HSP90 chaperone/DNA topoisomerase II/histidine kinase"/>
    <property type="match status" value="1"/>
</dbReference>
<gene>
    <name evidence="14" type="ORF">ACFOOI_05120</name>
</gene>
<dbReference type="Pfam" id="PF07695">
    <property type="entry name" value="7TMR-DISM_7TM"/>
    <property type="match status" value="1"/>
</dbReference>
<dbReference type="EMBL" id="JBHRYQ010000001">
    <property type="protein sequence ID" value="MFC3810024.1"/>
    <property type="molecule type" value="Genomic_DNA"/>
</dbReference>
<dbReference type="SUPFAM" id="SSF50998">
    <property type="entry name" value="Quinoprotein alcohol dehydrogenase-like"/>
    <property type="match status" value="1"/>
</dbReference>
<keyword evidence="4" id="KW-0808">Transferase</keyword>
<evidence type="ECO:0000256" key="5">
    <source>
        <dbReference type="ARBA" id="ARBA00022741"/>
    </source>
</evidence>
<keyword evidence="8" id="KW-0902">Two-component regulatory system</keyword>
<evidence type="ECO:0000313" key="14">
    <source>
        <dbReference type="EMBL" id="MFC3810024.1"/>
    </source>
</evidence>
<evidence type="ECO:0000256" key="3">
    <source>
        <dbReference type="ARBA" id="ARBA00022553"/>
    </source>
</evidence>
<feature type="transmembrane region" description="Helical" evidence="9">
    <location>
        <begin position="822"/>
        <end position="843"/>
    </location>
</feature>
<dbReference type="Gene3D" id="2.130.10.10">
    <property type="entry name" value="YVTN repeat-like/Quinoprotein amine dehydrogenase"/>
    <property type="match status" value="2"/>
</dbReference>
<evidence type="ECO:0000256" key="10">
    <source>
        <dbReference type="SAM" id="SignalP"/>
    </source>
</evidence>
<feature type="domain" description="Signal transduction histidine kinase subgroup 3 dimerisation and phosphoacceptor" evidence="13">
    <location>
        <begin position="1038"/>
        <end position="1100"/>
    </location>
</feature>
<dbReference type="Gene3D" id="2.60.40.2380">
    <property type="match status" value="1"/>
</dbReference>
<keyword evidence="3" id="KW-0597">Phosphoprotein</keyword>
<keyword evidence="9" id="KW-0472">Membrane</keyword>
<dbReference type="PANTHER" id="PTHR24421:SF10">
    <property type="entry name" value="NITRATE_NITRITE SENSOR PROTEIN NARQ"/>
    <property type="match status" value="1"/>
</dbReference>
<evidence type="ECO:0000256" key="2">
    <source>
        <dbReference type="ARBA" id="ARBA00012438"/>
    </source>
</evidence>
<feature type="transmembrane region" description="Helical" evidence="9">
    <location>
        <begin position="971"/>
        <end position="991"/>
    </location>
</feature>
<feature type="chain" id="PRO_5045219666" description="histidine kinase" evidence="10">
    <location>
        <begin position="23"/>
        <end position="1228"/>
    </location>
</feature>
<evidence type="ECO:0000259" key="13">
    <source>
        <dbReference type="Pfam" id="PF07730"/>
    </source>
</evidence>
<dbReference type="InterPro" id="IPR036890">
    <property type="entry name" value="HATPase_C_sf"/>
</dbReference>
<evidence type="ECO:0000259" key="12">
    <source>
        <dbReference type="Pfam" id="PF07696"/>
    </source>
</evidence>
<evidence type="ECO:0000256" key="6">
    <source>
        <dbReference type="ARBA" id="ARBA00022777"/>
    </source>
</evidence>
<keyword evidence="9" id="KW-0812">Transmembrane</keyword>
<evidence type="ECO:0000256" key="9">
    <source>
        <dbReference type="SAM" id="Phobius"/>
    </source>
</evidence>
<dbReference type="InterPro" id="IPR011047">
    <property type="entry name" value="Quinoprotein_ADH-like_sf"/>
</dbReference>
<dbReference type="InterPro" id="IPR011110">
    <property type="entry name" value="Reg_prop"/>
</dbReference>
<evidence type="ECO:0000259" key="11">
    <source>
        <dbReference type="Pfam" id="PF07695"/>
    </source>
</evidence>
<evidence type="ECO:0000256" key="8">
    <source>
        <dbReference type="ARBA" id="ARBA00023012"/>
    </source>
</evidence>
<feature type="transmembrane region" description="Helical" evidence="9">
    <location>
        <begin position="850"/>
        <end position="872"/>
    </location>
</feature>
<evidence type="ECO:0000256" key="1">
    <source>
        <dbReference type="ARBA" id="ARBA00000085"/>
    </source>
</evidence>
<protein>
    <recommendedName>
        <fullName evidence="2">histidine kinase</fullName>
        <ecNumber evidence="2">2.7.13.3</ecNumber>
    </recommendedName>
</protein>
<feature type="domain" description="7TM-DISM receptor extracellular" evidence="12">
    <location>
        <begin position="697"/>
        <end position="809"/>
    </location>
</feature>
<dbReference type="Proteomes" id="UP001595616">
    <property type="component" value="Unassembled WGS sequence"/>
</dbReference>
<dbReference type="Gene3D" id="3.30.565.10">
    <property type="entry name" value="Histidine kinase-like ATPase, C-terminal domain"/>
    <property type="match status" value="1"/>
</dbReference>
<dbReference type="InterPro" id="IPR011622">
    <property type="entry name" value="7TMR_DISM_rcpt_extracell_dom2"/>
</dbReference>
<keyword evidence="6" id="KW-0418">Kinase</keyword>
<proteinExistence type="predicted"/>
<feature type="transmembrane region" description="Helical" evidence="9">
    <location>
        <begin position="917"/>
        <end position="937"/>
    </location>
</feature>
<comment type="catalytic activity">
    <reaction evidence="1">
        <text>ATP + protein L-histidine = ADP + protein N-phospho-L-histidine.</text>
        <dbReference type="EC" id="2.7.13.3"/>
    </reaction>
</comment>
<sequence length="1228" mass="142213">MKTRHTYVLFLLVFYTSFTTNAQNLKYRITHIGTENGLSQGSVYAMHSDAKGFMWFGTQDGLNRWNGQTMKVFRPSKNKKGHIGGIEIKKIYSDKNETLWIGTETCLNKYDYSSETFHKIFFRDKKSRVIKSEVFPLKLAGDSLLVWIGGVGLVSYDVLKNTQRIILSFDGLKTNYFSNINSTQIDKNDNIWIHNNAFLIQYNLKTKKLRYFFSNQPNNIAGKPIEIIKVLSVNNKIWLASIDKLILLNPSSGEIKEWAFFNKNKKIGLIYDIDVDSKGQVWLATEKNGILIFNPTDQSFNQISKTNNFSTHTITVNEVSQIYIDNNDIIWANVDPYGIDKIQVLPENFGYFKLNQSNDFSADMINSSIRCIIGDSIKNELWLGTQQTGLWRLDANTFDVKQGFYSGELPSNTIRFLFNDSEQKLWVGTTEGLAILNGAKFEKVINKVSKQQALGNFIRVISELNKKIYVGTEDGVFEVDKKTKSFSSKVILPGKRISMIRFLSENKMLVGVYNEGLQVLSSNDGFKTFKSKLVFPNAIPISSQKQGDLLWIGTSRGLVRLNIIDFSYTWIDNEDGLPNNFIYALELDKEHNVWMSTNKGIVKYEPKSGNVFPFNLNDGLQGLEFNGYSSWRDHEGRLFFGGINGLNYFVPNQIYTLANSVSNTIRSNDLTFRPKVQYAFEEKLKDEYKKPEKRNEKFNAKFRSFNGNVPNFGYGENAIWVRVPLRNLSNGKWYLEVENPRIKDLDLWLYERNQLVWHKKSGDGLPLSISEIRNANPVFKLDLIENQDYDLYMRASTSRDLKVPISLWEESVLIKHLSDRKLIWGIYFGFVILISLFNIFLWTTIKDIMYLYYSLYILFFGLFQTTVYGFGYEYFWSNNAFNERAFLVFLFVSNIFLLFFTDRFLDFTNAWKKAWKRIKLGLVIWCTFFVLVSLFYMHFLLNYVAIFTGFLFTLCFVFILLAYLKNRSQLFLIYLISISFLTLSTFIVSIQNTGIIGSNYQEYIIMVGSMLEIVFFSLALGYKFRVNYLEKERQQKLRNEISSNLHDDLAASLSSLTMYSELSKRKNTKEDLIERFDVVALRARDILSKVREAVYDINPKNDEDNAWFERVVAFGREIFEIKNIDFRAEVSDDFNANKIPPQFRRDIFLIFKEAMNNAAKYSEANTVVLFAHKKDGKLIISLKDDGIGFMTTPEEDGNGIRNIKDRAAKIQADFILETEKGTEITLKW</sequence>
<dbReference type="Gene3D" id="1.20.5.1930">
    <property type="match status" value="1"/>
</dbReference>
<dbReference type="CDD" id="cd16917">
    <property type="entry name" value="HATPase_UhpB-NarQ-NarX-like"/>
    <property type="match status" value="1"/>
</dbReference>
<keyword evidence="5" id="KW-0547">Nucleotide-binding</keyword>